<dbReference type="Pfam" id="PF00106">
    <property type="entry name" value="adh_short"/>
    <property type="match status" value="1"/>
</dbReference>
<keyword evidence="3" id="KW-0444">Lipid biosynthesis</keyword>
<dbReference type="EC" id="1.3.1.38" evidence="13"/>
<comment type="function">
    <text evidence="11">Participates in chain elongation of fatty acids. Catalyzes the reduction of trans-2-enoyl-CoAs of varying chain lengths from 6:1 to 16:1, having maximum activity with 10:1 CoA. Has no 2,4-dienoyl-CoA reductase activity.</text>
</comment>
<dbReference type="EMBL" id="VXIV02001944">
    <property type="protein sequence ID" value="KAF6028520.1"/>
    <property type="molecule type" value="Genomic_DNA"/>
</dbReference>
<dbReference type="GO" id="GO:0033306">
    <property type="term" value="P:phytol metabolic process"/>
    <property type="evidence" value="ECO:0007669"/>
    <property type="project" value="TreeGrafter"/>
</dbReference>
<keyword evidence="9" id="KW-0576">Peroxisome</keyword>
<evidence type="ECO:0000256" key="8">
    <source>
        <dbReference type="ARBA" id="ARBA00023098"/>
    </source>
</evidence>
<organism evidence="21 22">
    <name type="scientific">Bugula neritina</name>
    <name type="common">Brown bryozoan</name>
    <name type="synonym">Sertularia neritina</name>
    <dbReference type="NCBI Taxonomy" id="10212"/>
    <lineage>
        <taxon>Eukaryota</taxon>
        <taxon>Metazoa</taxon>
        <taxon>Spiralia</taxon>
        <taxon>Lophotrochozoa</taxon>
        <taxon>Bryozoa</taxon>
        <taxon>Gymnolaemata</taxon>
        <taxon>Cheilostomatida</taxon>
        <taxon>Flustrina</taxon>
        <taxon>Buguloidea</taxon>
        <taxon>Bugulidae</taxon>
        <taxon>Bugula</taxon>
    </lineage>
</organism>
<evidence type="ECO:0000256" key="17">
    <source>
        <dbReference type="ARBA" id="ARBA00049108"/>
    </source>
</evidence>
<proteinExistence type="predicted"/>
<dbReference type="Proteomes" id="UP000593567">
    <property type="component" value="Unassembled WGS sequence"/>
</dbReference>
<accession>A0A7J7JQ91</accession>
<dbReference type="PRINTS" id="PR00081">
    <property type="entry name" value="GDHRDH"/>
</dbReference>
<gene>
    <name evidence="21" type="ORF">EB796_013170</name>
</gene>
<evidence type="ECO:0000256" key="1">
    <source>
        <dbReference type="ARBA" id="ARBA00004275"/>
    </source>
</evidence>
<evidence type="ECO:0000256" key="18">
    <source>
        <dbReference type="ARBA" id="ARBA00049251"/>
    </source>
</evidence>
<evidence type="ECO:0000256" key="15">
    <source>
        <dbReference type="ARBA" id="ARBA00047570"/>
    </source>
</evidence>
<comment type="subunit">
    <text evidence="12">Interacts with PEX5, probably required to target it into peroxisomes.</text>
</comment>
<evidence type="ECO:0000256" key="14">
    <source>
        <dbReference type="ARBA" id="ARBA00041063"/>
    </source>
</evidence>
<comment type="catalytic activity">
    <reaction evidence="18">
        <text>a (2E)-enoyl-CoA + NADPH + H(+) = a 2,3-saturated acyl-CoA + NADP(+)</text>
        <dbReference type="Rhea" id="RHEA:33763"/>
        <dbReference type="ChEBI" id="CHEBI:15378"/>
        <dbReference type="ChEBI" id="CHEBI:57783"/>
        <dbReference type="ChEBI" id="CHEBI:58349"/>
        <dbReference type="ChEBI" id="CHEBI:58856"/>
        <dbReference type="ChEBI" id="CHEBI:65111"/>
        <dbReference type="EC" id="1.3.1.38"/>
    </reaction>
    <physiologicalReaction direction="left-to-right" evidence="18">
        <dbReference type="Rhea" id="RHEA:33764"/>
    </physiologicalReaction>
</comment>
<evidence type="ECO:0000256" key="11">
    <source>
        <dbReference type="ARBA" id="ARBA00037124"/>
    </source>
</evidence>
<comment type="catalytic activity">
    <reaction evidence="19">
        <text>(2E)-decenoyl-CoA + NADPH + H(+) = decanoyl-CoA + NADP(+)</text>
        <dbReference type="Rhea" id="RHEA:44960"/>
        <dbReference type="ChEBI" id="CHEBI:15378"/>
        <dbReference type="ChEBI" id="CHEBI:57783"/>
        <dbReference type="ChEBI" id="CHEBI:58349"/>
        <dbReference type="ChEBI" id="CHEBI:61406"/>
        <dbReference type="ChEBI" id="CHEBI:61430"/>
    </reaction>
    <physiologicalReaction direction="left-to-right" evidence="19">
        <dbReference type="Rhea" id="RHEA:44961"/>
    </physiologicalReaction>
</comment>
<comment type="catalytic activity">
    <reaction evidence="20">
        <text>(2E)-octenoyl-CoA + NADPH + H(+) = octanoyl-CoA + NADP(+)</text>
        <dbReference type="Rhea" id="RHEA:44952"/>
        <dbReference type="ChEBI" id="CHEBI:15378"/>
        <dbReference type="ChEBI" id="CHEBI:57386"/>
        <dbReference type="ChEBI" id="CHEBI:57783"/>
        <dbReference type="ChEBI" id="CHEBI:58349"/>
        <dbReference type="ChEBI" id="CHEBI:62242"/>
    </reaction>
    <physiologicalReaction direction="left-to-right" evidence="20">
        <dbReference type="Rhea" id="RHEA:44953"/>
    </physiologicalReaction>
</comment>
<evidence type="ECO:0000256" key="7">
    <source>
        <dbReference type="ARBA" id="ARBA00023002"/>
    </source>
</evidence>
<dbReference type="PANTHER" id="PTHR24317:SF7">
    <property type="entry name" value="PEROXISOMAL TRANS-2-ENOYL-COA REDUCTASE"/>
    <property type="match status" value="1"/>
</dbReference>
<evidence type="ECO:0000313" key="22">
    <source>
        <dbReference type="Proteomes" id="UP000593567"/>
    </source>
</evidence>
<comment type="caution">
    <text evidence="21">The sequence shown here is derived from an EMBL/GenBank/DDBJ whole genome shotgun (WGS) entry which is preliminary data.</text>
</comment>
<comment type="catalytic activity">
    <reaction evidence="15">
        <text>(2E)-dodecenoyl-CoA + NADPH + H(+) = dodecanoyl-CoA + NADP(+)</text>
        <dbReference type="Rhea" id="RHEA:44964"/>
        <dbReference type="ChEBI" id="CHEBI:15378"/>
        <dbReference type="ChEBI" id="CHEBI:57330"/>
        <dbReference type="ChEBI" id="CHEBI:57375"/>
        <dbReference type="ChEBI" id="CHEBI:57783"/>
        <dbReference type="ChEBI" id="CHEBI:58349"/>
    </reaction>
    <physiologicalReaction direction="left-to-right" evidence="15">
        <dbReference type="Rhea" id="RHEA:44965"/>
    </physiologicalReaction>
</comment>
<evidence type="ECO:0000256" key="10">
    <source>
        <dbReference type="ARBA" id="ARBA00023160"/>
    </source>
</evidence>
<evidence type="ECO:0000256" key="12">
    <source>
        <dbReference type="ARBA" id="ARBA00038622"/>
    </source>
</evidence>
<evidence type="ECO:0000256" key="20">
    <source>
        <dbReference type="ARBA" id="ARBA00049559"/>
    </source>
</evidence>
<evidence type="ECO:0000256" key="2">
    <source>
        <dbReference type="ARBA" id="ARBA00005189"/>
    </source>
</evidence>
<comment type="catalytic activity">
    <reaction evidence="17">
        <text>(2E)-hexenoyl-CoA + NADPH + H(+) = hexanoyl-CoA + NADP(+)</text>
        <dbReference type="Rhea" id="RHEA:44956"/>
        <dbReference type="ChEBI" id="CHEBI:15378"/>
        <dbReference type="ChEBI" id="CHEBI:57783"/>
        <dbReference type="ChEBI" id="CHEBI:58349"/>
        <dbReference type="ChEBI" id="CHEBI:62077"/>
        <dbReference type="ChEBI" id="CHEBI:62620"/>
    </reaction>
    <physiologicalReaction direction="left-to-right" evidence="17">
        <dbReference type="Rhea" id="RHEA:44957"/>
    </physiologicalReaction>
</comment>
<keyword evidence="5" id="KW-0276">Fatty acid metabolism</keyword>
<dbReference type="SUPFAM" id="SSF51735">
    <property type="entry name" value="NAD(P)-binding Rossmann-fold domains"/>
    <property type="match status" value="1"/>
</dbReference>
<dbReference type="Gene3D" id="3.40.50.720">
    <property type="entry name" value="NAD(P)-binding Rossmann-like Domain"/>
    <property type="match status" value="1"/>
</dbReference>
<evidence type="ECO:0000256" key="16">
    <source>
        <dbReference type="ARBA" id="ARBA00048686"/>
    </source>
</evidence>
<dbReference type="GO" id="GO:0005777">
    <property type="term" value="C:peroxisome"/>
    <property type="evidence" value="ECO:0007669"/>
    <property type="project" value="UniProtKB-SubCell"/>
</dbReference>
<comment type="subcellular location">
    <subcellularLocation>
        <location evidence="1">Peroxisome</location>
    </subcellularLocation>
</comment>
<dbReference type="InterPro" id="IPR052388">
    <property type="entry name" value="Peroxisomal_t2-enoyl-CoA_red"/>
</dbReference>
<keyword evidence="7" id="KW-0560">Oxidoreductase</keyword>
<dbReference type="InterPro" id="IPR002347">
    <property type="entry name" value="SDR_fam"/>
</dbReference>
<keyword evidence="8" id="KW-0443">Lipid metabolism</keyword>
<keyword evidence="10" id="KW-0275">Fatty acid biosynthesis</keyword>
<evidence type="ECO:0000256" key="9">
    <source>
        <dbReference type="ARBA" id="ARBA00023140"/>
    </source>
</evidence>
<dbReference type="GO" id="GO:0006633">
    <property type="term" value="P:fatty acid biosynthetic process"/>
    <property type="evidence" value="ECO:0007669"/>
    <property type="project" value="UniProtKB-KW"/>
</dbReference>
<dbReference type="OrthoDB" id="417891at2759"/>
<dbReference type="InterPro" id="IPR036291">
    <property type="entry name" value="NAD(P)-bd_dom_sf"/>
</dbReference>
<keyword evidence="22" id="KW-1185">Reference proteome</keyword>
<sequence>MAAPTVAKVTSVFRQKLFKDKVALVTGGATGIGKTITQELLYLGCNVMIASRKADNLKAAVTEIQGNLPGCDVRWTECNIRKEDSVKKMVSTTLEQFGKIDFLVNNGGGQFYAPTSEFSLKGFNAVVETNLTGTFLCMKEELNQSCLLSFMQT</sequence>
<dbReference type="AlphaFoldDB" id="A0A7J7JQ91"/>
<reference evidence="21" key="1">
    <citation type="submission" date="2020-06" db="EMBL/GenBank/DDBJ databases">
        <title>Draft genome of Bugula neritina, a colonial animal packing powerful symbionts and potential medicines.</title>
        <authorList>
            <person name="Rayko M."/>
        </authorList>
    </citation>
    <scope>NUCLEOTIDE SEQUENCE [LARGE SCALE GENOMIC DNA]</scope>
    <source>
        <strain evidence="21">Kwan_BN1</strain>
    </source>
</reference>
<comment type="pathway">
    <text evidence="2">Lipid metabolism.</text>
</comment>
<evidence type="ECO:0000256" key="19">
    <source>
        <dbReference type="ARBA" id="ARBA00049386"/>
    </source>
</evidence>
<dbReference type="PANTHER" id="PTHR24317">
    <property type="entry name" value="PEROXISOMAL TRANS-2-ENOYL-COA REDUCTASE"/>
    <property type="match status" value="1"/>
</dbReference>
<evidence type="ECO:0000256" key="5">
    <source>
        <dbReference type="ARBA" id="ARBA00022832"/>
    </source>
</evidence>
<evidence type="ECO:0000256" key="3">
    <source>
        <dbReference type="ARBA" id="ARBA00022516"/>
    </source>
</evidence>
<keyword evidence="4" id="KW-0597">Phosphoprotein</keyword>
<protein>
    <recommendedName>
        <fullName evidence="14">Peroxisomal trans-2-enoyl-CoA reductase</fullName>
        <ecNumber evidence="13">1.3.1.38</ecNumber>
    </recommendedName>
</protein>
<keyword evidence="6" id="KW-0521">NADP</keyword>
<comment type="catalytic activity">
    <reaction evidence="16">
        <text>(2E)-tetradecenoyl-CoA + NADPH + H(+) = tetradecanoyl-CoA + NADP(+)</text>
        <dbReference type="Rhea" id="RHEA:44968"/>
        <dbReference type="ChEBI" id="CHEBI:15378"/>
        <dbReference type="ChEBI" id="CHEBI:57385"/>
        <dbReference type="ChEBI" id="CHEBI:57783"/>
        <dbReference type="ChEBI" id="CHEBI:58349"/>
        <dbReference type="ChEBI" id="CHEBI:61405"/>
    </reaction>
    <physiologicalReaction direction="left-to-right" evidence="16">
        <dbReference type="Rhea" id="RHEA:44969"/>
    </physiologicalReaction>
</comment>
<dbReference type="GO" id="GO:0019166">
    <property type="term" value="F:trans-2-enoyl-CoA reductase (NADPH) activity"/>
    <property type="evidence" value="ECO:0007669"/>
    <property type="project" value="UniProtKB-EC"/>
</dbReference>
<name>A0A7J7JQ91_BUGNE</name>
<evidence type="ECO:0000256" key="6">
    <source>
        <dbReference type="ARBA" id="ARBA00022857"/>
    </source>
</evidence>
<evidence type="ECO:0000313" key="21">
    <source>
        <dbReference type="EMBL" id="KAF6028520.1"/>
    </source>
</evidence>
<evidence type="ECO:0000256" key="13">
    <source>
        <dbReference type="ARBA" id="ARBA00038849"/>
    </source>
</evidence>
<evidence type="ECO:0000256" key="4">
    <source>
        <dbReference type="ARBA" id="ARBA00022553"/>
    </source>
</evidence>